<dbReference type="STRING" id="1806994.A0A507BWH2"/>
<dbReference type="GO" id="GO:0016787">
    <property type="term" value="F:hydrolase activity"/>
    <property type="evidence" value="ECO:0007669"/>
    <property type="project" value="UniProtKB-KW"/>
</dbReference>
<dbReference type="OrthoDB" id="408631at2759"/>
<evidence type="ECO:0000256" key="2">
    <source>
        <dbReference type="ARBA" id="ARBA00022801"/>
    </source>
</evidence>
<dbReference type="GeneID" id="42007463"/>
<comment type="caution">
    <text evidence="5">The sequence shown here is derived from an EMBL/GenBank/DDBJ whole genome shotgun (WGS) entry which is preliminary data.</text>
</comment>
<evidence type="ECO:0000259" key="4">
    <source>
        <dbReference type="Pfam" id="PF07859"/>
    </source>
</evidence>
<dbReference type="EMBL" id="QEAO01000095">
    <property type="protein sequence ID" value="TPX30126.1"/>
    <property type="molecule type" value="Genomic_DNA"/>
</dbReference>
<keyword evidence="2" id="KW-0378">Hydrolase</keyword>
<dbReference type="PROSITE" id="PS01174">
    <property type="entry name" value="LIPASE_GDXG_SER"/>
    <property type="match status" value="1"/>
</dbReference>
<dbReference type="InterPro" id="IPR013094">
    <property type="entry name" value="AB_hydrolase_3"/>
</dbReference>
<keyword evidence="6" id="KW-1185">Reference proteome</keyword>
<name>A0A507BWH2_9FUNG</name>
<accession>A0A507BWH2</accession>
<dbReference type="Gene3D" id="3.40.50.1820">
    <property type="entry name" value="alpha/beta hydrolase"/>
    <property type="match status" value="1"/>
</dbReference>
<dbReference type="PANTHER" id="PTHR48081:SF8">
    <property type="entry name" value="ALPHA_BETA HYDROLASE FOLD-3 DOMAIN-CONTAINING PROTEIN-RELATED"/>
    <property type="match status" value="1"/>
</dbReference>
<dbReference type="InterPro" id="IPR029058">
    <property type="entry name" value="AB_hydrolase_fold"/>
</dbReference>
<feature type="active site" evidence="3">
    <location>
        <position position="221"/>
    </location>
</feature>
<evidence type="ECO:0000256" key="3">
    <source>
        <dbReference type="PROSITE-ProRule" id="PRU10038"/>
    </source>
</evidence>
<dbReference type="AlphaFoldDB" id="A0A507BWH2"/>
<comment type="similarity">
    <text evidence="1">Belongs to the 'GDXG' lipolytic enzyme family.</text>
</comment>
<reference evidence="5 6" key="1">
    <citation type="journal article" date="2019" name="Sci. Rep.">
        <title>Comparative genomics of chytrid fungi reveal insights into the obligate biotrophic and pathogenic lifestyle of Synchytrium endobioticum.</title>
        <authorList>
            <person name="van de Vossenberg B.T.L.H."/>
            <person name="Warris S."/>
            <person name="Nguyen H.D.T."/>
            <person name="van Gent-Pelzer M.P.E."/>
            <person name="Joly D.L."/>
            <person name="van de Geest H.C."/>
            <person name="Bonants P.J.M."/>
            <person name="Smith D.S."/>
            <person name="Levesque C.A."/>
            <person name="van der Lee T.A.J."/>
        </authorList>
    </citation>
    <scope>NUCLEOTIDE SEQUENCE [LARGE SCALE GENOMIC DNA]</scope>
    <source>
        <strain evidence="5 6">JEL517</strain>
    </source>
</reference>
<dbReference type="Proteomes" id="UP000319731">
    <property type="component" value="Unassembled WGS sequence"/>
</dbReference>
<dbReference type="Pfam" id="PF07859">
    <property type="entry name" value="Abhydrolase_3"/>
    <property type="match status" value="1"/>
</dbReference>
<evidence type="ECO:0000256" key="1">
    <source>
        <dbReference type="ARBA" id="ARBA00010515"/>
    </source>
</evidence>
<proteinExistence type="inferred from homology"/>
<dbReference type="InterPro" id="IPR050300">
    <property type="entry name" value="GDXG_lipolytic_enzyme"/>
</dbReference>
<gene>
    <name evidence="5" type="ORF">SmJEL517_g06240</name>
</gene>
<feature type="domain" description="Alpha/beta hydrolase fold-3" evidence="4">
    <location>
        <begin position="148"/>
        <end position="362"/>
    </location>
</feature>
<evidence type="ECO:0000313" key="6">
    <source>
        <dbReference type="Proteomes" id="UP000319731"/>
    </source>
</evidence>
<protein>
    <recommendedName>
        <fullName evidence="4">Alpha/beta hydrolase fold-3 domain-containing protein</fullName>
    </recommendedName>
</protein>
<sequence>MAPLASLLKHHISMLAQLSSTSTISLSTIMLKPIHQWPRFSLPTAVNWTWTPLYVIPHSWSLALSICVPVYRGLLHSARKSLTAMRAVVAIGNYLHSIPKGVQIIHTTIQTSPLAIVNEIPSDTHFEIPAEWVIAPSARGKGINDNVILYFHGGGYFLSDAEGHRSLTWQLSQTASLPLLSISYRLAPESTFPSQLQDAISAYLHLIQVNPHRKVFLAGDSAGGGLAIALALWIRDQSSPAKINIPQPAAIVAFAPWIDLSHSFPSFRNHASIDYLPATTSDPRHTVVGKRTHYYTSSDQQLRDPLVSPVFAHDRPERPLPPILIHVGEKERLRDESLAFAHFMKSSPIRIEMFQDMPHVFQTFASMGDSMAQISLQRAGAFIQELCLQKDDAVIQPHNVRINCNGTINTMNLMDEIHRGHLELERTEHAPKGLQNGLSGISGRGLGSKISNHGLAMFRAL</sequence>
<dbReference type="InterPro" id="IPR033140">
    <property type="entry name" value="Lipase_GDXG_put_SER_AS"/>
</dbReference>
<evidence type="ECO:0000313" key="5">
    <source>
        <dbReference type="EMBL" id="TPX30126.1"/>
    </source>
</evidence>
<dbReference type="PANTHER" id="PTHR48081">
    <property type="entry name" value="AB HYDROLASE SUPERFAMILY PROTEIN C4A8.06C"/>
    <property type="match status" value="1"/>
</dbReference>
<dbReference type="SUPFAM" id="SSF53474">
    <property type="entry name" value="alpha/beta-Hydrolases"/>
    <property type="match status" value="1"/>
</dbReference>
<organism evidence="5 6">
    <name type="scientific">Synchytrium microbalum</name>
    <dbReference type="NCBI Taxonomy" id="1806994"/>
    <lineage>
        <taxon>Eukaryota</taxon>
        <taxon>Fungi</taxon>
        <taxon>Fungi incertae sedis</taxon>
        <taxon>Chytridiomycota</taxon>
        <taxon>Chytridiomycota incertae sedis</taxon>
        <taxon>Chytridiomycetes</taxon>
        <taxon>Synchytriales</taxon>
        <taxon>Synchytriaceae</taxon>
        <taxon>Synchytrium</taxon>
    </lineage>
</organism>
<dbReference type="RefSeq" id="XP_031021859.1">
    <property type="nucleotide sequence ID" value="XM_031172166.1"/>
</dbReference>